<feature type="compositionally biased region" description="Basic and acidic residues" evidence="1">
    <location>
        <begin position="284"/>
        <end position="296"/>
    </location>
</feature>
<proteinExistence type="predicted"/>
<feature type="region of interest" description="Disordered" evidence="1">
    <location>
        <begin position="714"/>
        <end position="782"/>
    </location>
</feature>
<feature type="compositionally biased region" description="Low complexity" evidence="1">
    <location>
        <begin position="446"/>
        <end position="458"/>
    </location>
</feature>
<feature type="compositionally biased region" description="Basic residues" evidence="1">
    <location>
        <begin position="772"/>
        <end position="782"/>
    </location>
</feature>
<dbReference type="RefSeq" id="XP_026675823.1">
    <property type="nucleotide sequence ID" value="XM_026820022.1"/>
</dbReference>
<protein>
    <submittedName>
        <fullName evidence="3">Uncharacterized protein</fullName>
    </submittedName>
</protein>
<dbReference type="Proteomes" id="UP000079169">
    <property type="component" value="Unplaced"/>
</dbReference>
<sequence length="782" mass="89154">MADGWDSWGSCMDDNGQSGWEADVVLNTASLNYNTSHDTRRSRNKSRSRENHNPNNNRNERNKDSNNYNRSRPNSEVRGDRKQNNPPHDRTNQEGTKGNFNPPSRSTQHGTHNKHQNNKPVKNEYKRMTIRGNRHKSSDRDSTHNYRNQGARFNKSNTDSVRNEYSSGKYNSYGNAGVSGSQNEMHKTSKGKNHNEDFKNKRFEPPPTMKNGRPTPYERFQNIVGSNNEYGDSSSSSRRGSRDSQQENKNNWNIKNPPPLMNQGGFKPKMNNRENNRNNQTKSQEMKEKQNIHNFEDPPELFTFEDKSNQMNYFEDVKSSQLSFASKSESVLSSDQNEVEMKILNLIHEFKTTLHSVEIKPSVHVQTEIKGLQKYISLIFEKWNPKAREENNSSESDSTEDTNSSDEEMKGKGKKNRRNRQKKKTRKQSKKEDTVPTDDCGEKSVGNNSGNQNQPGPNKVTQFQENSAHHLNQPMAPGPVNFIPPIFPMYPNNTPPPNYPGLYPPPLPPLLANPPTFHLNWVQNNGPPPKLPFTPPKTKNKQNIPTPKIPNNVSDVNARSDTNLSKPVLNIVNDIYASGVTLTKAHIKEIRAALNKLSSDNSNLSSTELSEDFKNINVCMIRVVDNESLSYDVKFAILHLLEEFTKTCDFPEGDTEKLINVYRNALDEMKPHANLDYDLLKDEVFEEFKHISVDRNSFDELCKFKDSAKEEMSQASYSEHQTILDSASASESEHEESDGHSSEEEEDQNSGEESDVNESKVESNNVKEDKTKKIKTVVRKVM</sequence>
<feature type="compositionally biased region" description="Basic and acidic residues" evidence="1">
    <location>
        <begin position="73"/>
        <end position="92"/>
    </location>
</feature>
<dbReference type="AlphaFoldDB" id="A0A3Q0IMF0"/>
<organism evidence="2 3">
    <name type="scientific">Diaphorina citri</name>
    <name type="common">Asian citrus psyllid</name>
    <dbReference type="NCBI Taxonomy" id="121845"/>
    <lineage>
        <taxon>Eukaryota</taxon>
        <taxon>Metazoa</taxon>
        <taxon>Ecdysozoa</taxon>
        <taxon>Arthropoda</taxon>
        <taxon>Hexapoda</taxon>
        <taxon>Insecta</taxon>
        <taxon>Pterygota</taxon>
        <taxon>Neoptera</taxon>
        <taxon>Paraneoptera</taxon>
        <taxon>Hemiptera</taxon>
        <taxon>Sternorrhyncha</taxon>
        <taxon>Psylloidea</taxon>
        <taxon>Psyllidae</taxon>
        <taxon>Diaphorininae</taxon>
        <taxon>Diaphorina</taxon>
    </lineage>
</organism>
<evidence type="ECO:0000313" key="3">
    <source>
        <dbReference type="RefSeq" id="XP_026675823.1"/>
    </source>
</evidence>
<evidence type="ECO:0000256" key="1">
    <source>
        <dbReference type="SAM" id="MobiDB-lite"/>
    </source>
</evidence>
<feature type="compositionally biased region" description="Basic residues" evidence="1">
    <location>
        <begin position="412"/>
        <end position="429"/>
    </location>
</feature>
<feature type="region of interest" description="Disordered" evidence="1">
    <location>
        <begin position="536"/>
        <end position="557"/>
    </location>
</feature>
<dbReference type="KEGG" id="dci:103524684"/>
<feature type="compositionally biased region" description="Acidic residues" evidence="1">
    <location>
        <begin position="397"/>
        <end position="406"/>
    </location>
</feature>
<feature type="compositionally biased region" description="Basic and acidic residues" evidence="1">
    <location>
        <begin position="757"/>
        <end position="771"/>
    </location>
</feature>
<keyword evidence="2" id="KW-1185">Reference proteome</keyword>
<feature type="compositionally biased region" description="Polar residues" evidence="1">
    <location>
        <begin position="542"/>
        <end position="557"/>
    </location>
</feature>
<feature type="compositionally biased region" description="Basic and acidic residues" evidence="1">
    <location>
        <begin position="37"/>
        <end position="64"/>
    </location>
</feature>
<feature type="compositionally biased region" description="Polar residues" evidence="1">
    <location>
        <begin position="714"/>
        <end position="724"/>
    </location>
</feature>
<reference evidence="3" key="1">
    <citation type="submission" date="2025-08" db="UniProtKB">
        <authorList>
            <consortium name="RefSeq"/>
        </authorList>
    </citation>
    <scope>IDENTIFICATION</scope>
</reference>
<feature type="compositionally biased region" description="Polar residues" evidence="1">
    <location>
        <begin position="93"/>
        <end position="110"/>
    </location>
</feature>
<feature type="compositionally biased region" description="Acidic residues" evidence="1">
    <location>
        <begin position="743"/>
        <end position="756"/>
    </location>
</feature>
<evidence type="ECO:0000313" key="2">
    <source>
        <dbReference type="Proteomes" id="UP000079169"/>
    </source>
</evidence>
<feature type="region of interest" description="Disordered" evidence="1">
    <location>
        <begin position="387"/>
        <end position="461"/>
    </location>
</feature>
<feature type="compositionally biased region" description="Polar residues" evidence="1">
    <location>
        <begin position="154"/>
        <end position="183"/>
    </location>
</feature>
<accession>A0A3Q0IMF0</accession>
<dbReference type="PaxDb" id="121845-A0A3Q0IMF0"/>
<dbReference type="GeneID" id="103524684"/>
<feature type="compositionally biased region" description="Basic and acidic residues" evidence="1">
    <location>
        <begin position="193"/>
        <end position="204"/>
    </location>
</feature>
<gene>
    <name evidence="3" type="primary">LOC103524684</name>
</gene>
<feature type="region of interest" description="Disordered" evidence="1">
    <location>
        <begin position="31"/>
        <end position="300"/>
    </location>
</feature>
<name>A0A3Q0IMF0_DIACI</name>